<name>A0A4U0H338_9SPHI</name>
<reference evidence="2 3" key="1">
    <citation type="submission" date="2019-04" db="EMBL/GenBank/DDBJ databases">
        <title>Sphingobacterium olei sp. nov., isolated from oil-contaminated soil.</title>
        <authorList>
            <person name="Liu B."/>
        </authorList>
    </citation>
    <scope>NUCLEOTIDE SEQUENCE [LARGE SCALE GENOMIC DNA]</scope>
    <source>
        <strain evidence="2 3">Y3L14</strain>
    </source>
</reference>
<gene>
    <name evidence="2" type="ORF">FAZ19_13185</name>
</gene>
<evidence type="ECO:0000313" key="3">
    <source>
        <dbReference type="Proteomes" id="UP000309872"/>
    </source>
</evidence>
<keyword evidence="3" id="KW-1185">Reference proteome</keyword>
<organism evidence="2 3">
    <name type="scientific">Sphingobacterium alkalisoli</name>
    <dbReference type="NCBI Taxonomy" id="1874115"/>
    <lineage>
        <taxon>Bacteria</taxon>
        <taxon>Pseudomonadati</taxon>
        <taxon>Bacteroidota</taxon>
        <taxon>Sphingobacteriia</taxon>
        <taxon>Sphingobacteriales</taxon>
        <taxon>Sphingobacteriaceae</taxon>
        <taxon>Sphingobacterium</taxon>
    </lineage>
</organism>
<dbReference type="EMBL" id="SUKA01000003">
    <property type="protein sequence ID" value="TJY66040.1"/>
    <property type="molecule type" value="Genomic_DNA"/>
</dbReference>
<protein>
    <submittedName>
        <fullName evidence="2">Uncharacterized protein</fullName>
    </submittedName>
</protein>
<comment type="caution">
    <text evidence="2">The sequence shown here is derived from an EMBL/GenBank/DDBJ whole genome shotgun (WGS) entry which is preliminary data.</text>
</comment>
<sequence length="222" mass="24793">MRWSYTIGILYFIWHLSTSILHNIVLLGTGAKPDESPMLYHDVLSQYRKLPPVRYFAQLAGLHGSYCFYGPEVGSSYHSLFVLEDSATHQKSILSDPGLRSHASRIRYRSLLEVAGGWLLQVAPHEDSQVQPLAKALGVSICQHMAARHPGLHITCSYLAMGIPPMGSSDANVKPTHVLLFKTKTIYDEAHEESHDDASSRPTIPTHWHRPVTRRGNDADMA</sequence>
<accession>A0A4U0H338</accession>
<dbReference type="AlphaFoldDB" id="A0A4U0H338"/>
<dbReference type="OrthoDB" id="706477at2"/>
<dbReference type="RefSeq" id="WP_136821169.1">
    <property type="nucleotide sequence ID" value="NZ_BMJX01000003.1"/>
</dbReference>
<feature type="region of interest" description="Disordered" evidence="1">
    <location>
        <begin position="191"/>
        <end position="222"/>
    </location>
</feature>
<evidence type="ECO:0000256" key="1">
    <source>
        <dbReference type="SAM" id="MobiDB-lite"/>
    </source>
</evidence>
<dbReference type="Proteomes" id="UP000309872">
    <property type="component" value="Unassembled WGS sequence"/>
</dbReference>
<evidence type="ECO:0000313" key="2">
    <source>
        <dbReference type="EMBL" id="TJY66040.1"/>
    </source>
</evidence>
<proteinExistence type="predicted"/>